<reference evidence="2" key="1">
    <citation type="submission" date="2021-03" db="EMBL/GenBank/DDBJ databases">
        <authorList>
            <person name="Bekaert M."/>
        </authorList>
    </citation>
    <scope>NUCLEOTIDE SEQUENCE</scope>
</reference>
<gene>
    <name evidence="2" type="ORF">MEDL_53802</name>
</gene>
<evidence type="ECO:0000256" key="1">
    <source>
        <dbReference type="SAM" id="MobiDB-lite"/>
    </source>
</evidence>
<sequence length="232" mass="25895">MTAPTDKTVEKCSSVDIPLKYELSSEIKDGITTTTDFDKSEISSPTRDDEKQSDKENMPRFHRSTSFDQSFLQRTPSFLSIKNREQFMRRQNTVDGSGMTIKSVDTITELDNEKQVYENSSNSIVHEQKHYTDVKQTEDCESGLSSTDLELSVQEVSEISRCIECVKAIPVFSSDEIDEGDHIAFAGAIYDHHAIVVAKLAGEKFELIEATNTISGVAVGMFLGKKLLLGHQ</sequence>
<keyword evidence="3" id="KW-1185">Reference proteome</keyword>
<accession>A0A8S3UGJ8</accession>
<dbReference type="OrthoDB" id="6102890at2759"/>
<organism evidence="2 3">
    <name type="scientific">Mytilus edulis</name>
    <name type="common">Blue mussel</name>
    <dbReference type="NCBI Taxonomy" id="6550"/>
    <lineage>
        <taxon>Eukaryota</taxon>
        <taxon>Metazoa</taxon>
        <taxon>Spiralia</taxon>
        <taxon>Lophotrochozoa</taxon>
        <taxon>Mollusca</taxon>
        <taxon>Bivalvia</taxon>
        <taxon>Autobranchia</taxon>
        <taxon>Pteriomorphia</taxon>
        <taxon>Mytilida</taxon>
        <taxon>Mytiloidea</taxon>
        <taxon>Mytilidae</taxon>
        <taxon>Mytilinae</taxon>
        <taxon>Mytilus</taxon>
    </lineage>
</organism>
<dbReference type="Proteomes" id="UP000683360">
    <property type="component" value="Unassembled WGS sequence"/>
</dbReference>
<evidence type="ECO:0000313" key="3">
    <source>
        <dbReference type="Proteomes" id="UP000683360"/>
    </source>
</evidence>
<protein>
    <submittedName>
        <fullName evidence="2">Uncharacterized protein</fullName>
    </submittedName>
</protein>
<name>A0A8S3UGJ8_MYTED</name>
<feature type="compositionally biased region" description="Basic and acidic residues" evidence="1">
    <location>
        <begin position="36"/>
        <end position="59"/>
    </location>
</feature>
<feature type="region of interest" description="Disordered" evidence="1">
    <location>
        <begin position="30"/>
        <end position="66"/>
    </location>
</feature>
<evidence type="ECO:0000313" key="2">
    <source>
        <dbReference type="EMBL" id="CAG2241564.1"/>
    </source>
</evidence>
<proteinExistence type="predicted"/>
<comment type="caution">
    <text evidence="2">The sequence shown here is derived from an EMBL/GenBank/DDBJ whole genome shotgun (WGS) entry which is preliminary data.</text>
</comment>
<dbReference type="EMBL" id="CAJPWZ010002590">
    <property type="protein sequence ID" value="CAG2241564.1"/>
    <property type="molecule type" value="Genomic_DNA"/>
</dbReference>
<dbReference type="AlphaFoldDB" id="A0A8S3UGJ8"/>